<reference evidence="1" key="2">
    <citation type="journal article" date="2015" name="Fish Shellfish Immunol.">
        <title>Early steps in the European eel (Anguilla anguilla)-Vibrio vulnificus interaction in the gills: Role of the RtxA13 toxin.</title>
        <authorList>
            <person name="Callol A."/>
            <person name="Pajuelo D."/>
            <person name="Ebbesson L."/>
            <person name="Teles M."/>
            <person name="MacKenzie S."/>
            <person name="Amaro C."/>
        </authorList>
    </citation>
    <scope>NUCLEOTIDE SEQUENCE</scope>
</reference>
<dbReference type="AlphaFoldDB" id="A0A0E9UNM8"/>
<sequence length="44" mass="5023">MLEVFPLLLDLTSQTQRLVTLCSGLGVIVIWRSRYPKQKGIHLV</sequence>
<accession>A0A0E9UNM8</accession>
<name>A0A0E9UNM8_ANGAN</name>
<dbReference type="EMBL" id="GBXM01042004">
    <property type="protein sequence ID" value="JAH66573.1"/>
    <property type="molecule type" value="Transcribed_RNA"/>
</dbReference>
<organism evidence="1">
    <name type="scientific">Anguilla anguilla</name>
    <name type="common">European freshwater eel</name>
    <name type="synonym">Muraena anguilla</name>
    <dbReference type="NCBI Taxonomy" id="7936"/>
    <lineage>
        <taxon>Eukaryota</taxon>
        <taxon>Metazoa</taxon>
        <taxon>Chordata</taxon>
        <taxon>Craniata</taxon>
        <taxon>Vertebrata</taxon>
        <taxon>Euteleostomi</taxon>
        <taxon>Actinopterygii</taxon>
        <taxon>Neopterygii</taxon>
        <taxon>Teleostei</taxon>
        <taxon>Anguilliformes</taxon>
        <taxon>Anguillidae</taxon>
        <taxon>Anguilla</taxon>
    </lineage>
</organism>
<evidence type="ECO:0000313" key="1">
    <source>
        <dbReference type="EMBL" id="JAH66573.1"/>
    </source>
</evidence>
<reference evidence="1" key="1">
    <citation type="submission" date="2014-11" db="EMBL/GenBank/DDBJ databases">
        <authorList>
            <person name="Amaro Gonzalez C."/>
        </authorList>
    </citation>
    <scope>NUCLEOTIDE SEQUENCE</scope>
</reference>
<proteinExistence type="predicted"/>
<protein>
    <submittedName>
        <fullName evidence="1">Uncharacterized protein</fullName>
    </submittedName>
</protein>